<dbReference type="EMBL" id="KQ423430">
    <property type="protein sequence ID" value="KOF72925.1"/>
    <property type="molecule type" value="Genomic_DNA"/>
</dbReference>
<sequence length="61" mass="7503">MLVIATMTMTTAMMMMMMRMMMMMMMMMMMIDDDDLSWQYATTFRKLGFLTESFSLLYWRY</sequence>
<evidence type="ECO:0000313" key="1">
    <source>
        <dbReference type="EMBL" id="KOF72925.1"/>
    </source>
</evidence>
<accession>A0A0L8G8M3</accession>
<proteinExistence type="predicted"/>
<name>A0A0L8G8M3_OCTBM</name>
<gene>
    <name evidence="1" type="ORF">OCBIM_22038644mg</name>
</gene>
<reference evidence="1" key="1">
    <citation type="submission" date="2015-07" db="EMBL/GenBank/DDBJ databases">
        <title>MeaNS - Measles Nucleotide Surveillance Program.</title>
        <authorList>
            <person name="Tran T."/>
            <person name="Druce J."/>
        </authorList>
    </citation>
    <scope>NUCLEOTIDE SEQUENCE</scope>
    <source>
        <strain evidence="1">UCB-OBI-ISO-001</strain>
        <tissue evidence="1">Gonad</tissue>
    </source>
</reference>
<dbReference type="AlphaFoldDB" id="A0A0L8G8M3"/>
<organism evidence="1">
    <name type="scientific">Octopus bimaculoides</name>
    <name type="common">California two-spotted octopus</name>
    <dbReference type="NCBI Taxonomy" id="37653"/>
    <lineage>
        <taxon>Eukaryota</taxon>
        <taxon>Metazoa</taxon>
        <taxon>Spiralia</taxon>
        <taxon>Lophotrochozoa</taxon>
        <taxon>Mollusca</taxon>
        <taxon>Cephalopoda</taxon>
        <taxon>Coleoidea</taxon>
        <taxon>Octopodiformes</taxon>
        <taxon>Octopoda</taxon>
        <taxon>Incirrata</taxon>
        <taxon>Octopodidae</taxon>
        <taxon>Octopus</taxon>
    </lineage>
</organism>
<protein>
    <submittedName>
        <fullName evidence="1">Uncharacterized protein</fullName>
    </submittedName>
</protein>